<keyword evidence="3" id="KW-1185">Reference proteome</keyword>
<evidence type="ECO:0000313" key="3">
    <source>
        <dbReference type="Proteomes" id="UP000094527"/>
    </source>
</evidence>
<feature type="region of interest" description="Disordered" evidence="1">
    <location>
        <begin position="81"/>
        <end position="117"/>
    </location>
</feature>
<proteinExistence type="predicted"/>
<feature type="compositionally biased region" description="Acidic residues" evidence="1">
    <location>
        <begin position="149"/>
        <end position="158"/>
    </location>
</feature>
<protein>
    <recommendedName>
        <fullName evidence="4">BED-type domain-containing protein</fullName>
    </recommendedName>
</protein>
<dbReference type="Proteomes" id="UP000094527">
    <property type="component" value="Unassembled WGS sequence"/>
</dbReference>
<evidence type="ECO:0008006" key="4">
    <source>
        <dbReference type="Google" id="ProtNLM"/>
    </source>
</evidence>
<evidence type="ECO:0000313" key="2">
    <source>
        <dbReference type="EMBL" id="ODM86886.1"/>
    </source>
</evidence>
<reference evidence="2 3" key="1">
    <citation type="journal article" date="2016" name="Genome Biol. Evol.">
        <title>Gene Family Evolution Reflects Adaptation to Soil Environmental Stressors in the Genome of the Collembolan Orchesella cincta.</title>
        <authorList>
            <person name="Faddeeva-Vakhrusheva A."/>
            <person name="Derks M.F."/>
            <person name="Anvar S.Y."/>
            <person name="Agamennone V."/>
            <person name="Suring W."/>
            <person name="Smit S."/>
            <person name="van Straalen N.M."/>
            <person name="Roelofs D."/>
        </authorList>
    </citation>
    <scope>NUCLEOTIDE SEQUENCE [LARGE SCALE GENOMIC DNA]</scope>
    <source>
        <tissue evidence="2">Mixed pool</tissue>
    </source>
</reference>
<organism evidence="2 3">
    <name type="scientific">Orchesella cincta</name>
    <name type="common">Springtail</name>
    <name type="synonym">Podura cincta</name>
    <dbReference type="NCBI Taxonomy" id="48709"/>
    <lineage>
        <taxon>Eukaryota</taxon>
        <taxon>Metazoa</taxon>
        <taxon>Ecdysozoa</taxon>
        <taxon>Arthropoda</taxon>
        <taxon>Hexapoda</taxon>
        <taxon>Collembola</taxon>
        <taxon>Entomobryomorpha</taxon>
        <taxon>Entomobryoidea</taxon>
        <taxon>Orchesellidae</taxon>
        <taxon>Orchesellinae</taxon>
        <taxon>Orchesella</taxon>
    </lineage>
</organism>
<gene>
    <name evidence="2" type="ORF">Ocin01_19796</name>
</gene>
<comment type="caution">
    <text evidence="2">The sequence shown here is derived from an EMBL/GenBank/DDBJ whole genome shotgun (WGS) entry which is preliminary data.</text>
</comment>
<evidence type="ECO:0000256" key="1">
    <source>
        <dbReference type="SAM" id="MobiDB-lite"/>
    </source>
</evidence>
<feature type="region of interest" description="Disordered" evidence="1">
    <location>
        <begin position="136"/>
        <end position="167"/>
    </location>
</feature>
<dbReference type="EMBL" id="LJIJ01006880">
    <property type="protein sequence ID" value="ODM86886.1"/>
    <property type="molecule type" value="Genomic_DNA"/>
</dbReference>
<sequence length="320" mass="36357">MDFRDKLLSSELRHVTELVNMLSYEVVILQDFLTEEFGRKYKKFRSTHVFASESTQEFAQTRRSASTGIRNLGKSNAGISLRDFRSGKKSRQQEDPLAAEHQNVELPSRKTSKGSIIAEADDDEVDEEFTETKLLVQNAANSSNQNSSSEDEEMDSDSDSNYSEGDGIRRLSWTKDNLEAEASRIGSYHKRIWEYFEWKKLPDGRKIVRCPKCKTRVSAVAKRMQGIVKDVQEKLDNQMQERKELIFLLTVEDIVRSAVKPVTVAAEAPDIPLQRIPSPPVDDFPRTSGKPKGLVWSHFEKFTTPENQIIVNANTAPQKG</sequence>
<accession>A0A1D2M1P5</accession>
<feature type="compositionally biased region" description="Basic and acidic residues" evidence="1">
    <location>
        <begin position="82"/>
        <end position="94"/>
    </location>
</feature>
<name>A0A1D2M1P5_ORCCI</name>
<dbReference type="AlphaFoldDB" id="A0A1D2M1P5"/>